<accession>A0A6J5N9L0</accession>
<gene>
    <name evidence="1" type="ORF">UFOVP668_49</name>
</gene>
<dbReference type="EMBL" id="LR796641">
    <property type="protein sequence ID" value="CAB4156330.1"/>
    <property type="molecule type" value="Genomic_DNA"/>
</dbReference>
<sequence>MGKTEMHKTRKQRFMEWMLFRKEPGWLELKSGDVVTSGRLFYNYRELTKQVELQEKRIYLLSHLAICESKTCGIRSAALVSGEQYIQERGERE</sequence>
<reference evidence="1" key="1">
    <citation type="submission" date="2020-04" db="EMBL/GenBank/DDBJ databases">
        <authorList>
            <person name="Chiriac C."/>
            <person name="Salcher M."/>
            <person name="Ghai R."/>
            <person name="Kavagutti S V."/>
        </authorList>
    </citation>
    <scope>NUCLEOTIDE SEQUENCE</scope>
</reference>
<organism evidence="1">
    <name type="scientific">uncultured Caudovirales phage</name>
    <dbReference type="NCBI Taxonomy" id="2100421"/>
    <lineage>
        <taxon>Viruses</taxon>
        <taxon>Duplodnaviria</taxon>
        <taxon>Heunggongvirae</taxon>
        <taxon>Uroviricota</taxon>
        <taxon>Caudoviricetes</taxon>
        <taxon>Peduoviridae</taxon>
        <taxon>Maltschvirus</taxon>
        <taxon>Maltschvirus maltsch</taxon>
    </lineage>
</organism>
<evidence type="ECO:0000313" key="1">
    <source>
        <dbReference type="EMBL" id="CAB4156330.1"/>
    </source>
</evidence>
<proteinExistence type="predicted"/>
<protein>
    <submittedName>
        <fullName evidence="1">Uncharacterized protein</fullName>
    </submittedName>
</protein>
<name>A0A6J5N9L0_9CAUD</name>